<name>W4L1R8_ENTF1</name>
<reference evidence="1 2" key="1">
    <citation type="journal article" date="2014" name="Nature">
        <title>An environmental bacterial taxon with a large and distinct metabolic repertoire.</title>
        <authorList>
            <person name="Wilson M.C."/>
            <person name="Mori T."/>
            <person name="Ruckert C."/>
            <person name="Uria A.R."/>
            <person name="Helf M.J."/>
            <person name="Takada K."/>
            <person name="Gernert C."/>
            <person name="Steffens U.A."/>
            <person name="Heycke N."/>
            <person name="Schmitt S."/>
            <person name="Rinke C."/>
            <person name="Helfrich E.J."/>
            <person name="Brachmann A.O."/>
            <person name="Gurgui C."/>
            <person name="Wakimoto T."/>
            <person name="Kracht M."/>
            <person name="Crusemann M."/>
            <person name="Hentschel U."/>
            <person name="Abe I."/>
            <person name="Matsunaga S."/>
            <person name="Kalinowski J."/>
            <person name="Takeyama H."/>
            <person name="Piel J."/>
        </authorList>
    </citation>
    <scope>NUCLEOTIDE SEQUENCE [LARGE SCALE GENOMIC DNA]</scope>
    <source>
        <strain evidence="2">TSY1</strain>
    </source>
</reference>
<proteinExistence type="predicted"/>
<dbReference type="AlphaFoldDB" id="W4L1R8"/>
<protein>
    <submittedName>
        <fullName evidence="1">Uncharacterized protein</fullName>
    </submittedName>
</protein>
<dbReference type="Proteomes" id="UP000019141">
    <property type="component" value="Unassembled WGS sequence"/>
</dbReference>
<sequence>MSNPKISPAFDPLLAETGPNDKHDAIVVYRAPVAETPRLRGRLRTLRQRLDRVKARAAAQRPVQAKLFEDYQAASSKRLARNQELAAAPIGSSTLPVAALEVTRKTLPALAKQPDVVAVLPNQKIHREP</sequence>
<evidence type="ECO:0000313" key="2">
    <source>
        <dbReference type="Proteomes" id="UP000019141"/>
    </source>
</evidence>
<gene>
    <name evidence="1" type="ORF">ETSY1_45840</name>
</gene>
<dbReference type="HOGENOM" id="CLU_1944774_0_0_7"/>
<organism evidence="1 2">
    <name type="scientific">Entotheonella factor</name>
    <dbReference type="NCBI Taxonomy" id="1429438"/>
    <lineage>
        <taxon>Bacteria</taxon>
        <taxon>Pseudomonadati</taxon>
        <taxon>Nitrospinota/Tectimicrobiota group</taxon>
        <taxon>Candidatus Tectimicrobiota</taxon>
        <taxon>Candidatus Entotheonellia</taxon>
        <taxon>Candidatus Entotheonellales</taxon>
        <taxon>Candidatus Entotheonellaceae</taxon>
        <taxon>Candidatus Entotheonella</taxon>
    </lineage>
</organism>
<dbReference type="EMBL" id="AZHW01001771">
    <property type="protein sequence ID" value="ETW91977.1"/>
    <property type="molecule type" value="Genomic_DNA"/>
</dbReference>
<evidence type="ECO:0000313" key="1">
    <source>
        <dbReference type="EMBL" id="ETW91977.1"/>
    </source>
</evidence>
<comment type="caution">
    <text evidence="1">The sequence shown here is derived from an EMBL/GenBank/DDBJ whole genome shotgun (WGS) entry which is preliminary data.</text>
</comment>
<keyword evidence="2" id="KW-1185">Reference proteome</keyword>
<accession>W4L1R8</accession>